<dbReference type="InterPro" id="IPR003737">
    <property type="entry name" value="GlcNAc_PI_deacetylase-related"/>
</dbReference>
<accession>A0A7R9AKK9</accession>
<comment type="similarity">
    <text evidence="2">Belongs to the PIGL family.</text>
</comment>
<organism evidence="11">
    <name type="scientific">Timema shepardi</name>
    <name type="common">Walking stick</name>
    <dbReference type="NCBI Taxonomy" id="629360"/>
    <lineage>
        <taxon>Eukaryota</taxon>
        <taxon>Metazoa</taxon>
        <taxon>Ecdysozoa</taxon>
        <taxon>Arthropoda</taxon>
        <taxon>Hexapoda</taxon>
        <taxon>Insecta</taxon>
        <taxon>Pterygota</taxon>
        <taxon>Neoptera</taxon>
        <taxon>Polyneoptera</taxon>
        <taxon>Phasmatodea</taxon>
        <taxon>Timematodea</taxon>
        <taxon>Timematoidea</taxon>
        <taxon>Timematidae</taxon>
        <taxon>Timema</taxon>
    </lineage>
</organism>
<feature type="region of interest" description="Disordered" evidence="9">
    <location>
        <begin position="360"/>
        <end position="430"/>
    </location>
</feature>
<dbReference type="UniPathway" id="UPA00196"/>
<reference evidence="11" key="1">
    <citation type="submission" date="2020-11" db="EMBL/GenBank/DDBJ databases">
        <authorList>
            <person name="Tran Van P."/>
        </authorList>
    </citation>
    <scope>NUCLEOTIDE SEQUENCE</scope>
</reference>
<dbReference type="Pfam" id="PF02585">
    <property type="entry name" value="PIG-L"/>
    <property type="match status" value="1"/>
</dbReference>
<evidence type="ECO:0000313" key="11">
    <source>
        <dbReference type="EMBL" id="CAD7255730.1"/>
    </source>
</evidence>
<dbReference type="InterPro" id="IPR024078">
    <property type="entry name" value="LmbE-like_dom_sf"/>
</dbReference>
<feature type="transmembrane region" description="Helical" evidence="10">
    <location>
        <begin position="220"/>
        <end position="238"/>
    </location>
</feature>
<feature type="compositionally biased region" description="Basic and acidic residues" evidence="9">
    <location>
        <begin position="421"/>
        <end position="430"/>
    </location>
</feature>
<evidence type="ECO:0000256" key="5">
    <source>
        <dbReference type="ARBA" id="ARBA00022989"/>
    </source>
</evidence>
<evidence type="ECO:0000256" key="1">
    <source>
        <dbReference type="ARBA" id="ARBA00004126"/>
    </source>
</evidence>
<dbReference type="GO" id="GO:0031965">
    <property type="term" value="C:nuclear membrane"/>
    <property type="evidence" value="ECO:0007669"/>
    <property type="project" value="UniProtKB-SubCell"/>
</dbReference>
<dbReference type="PANTHER" id="PTHR12265:SF30">
    <property type="entry name" value="TRANSMEMBRANE PROTEIN 53"/>
    <property type="match status" value="1"/>
</dbReference>
<comment type="subcellular location">
    <subcellularLocation>
        <location evidence="8">Endomembrane system</location>
        <topology evidence="8">Single-pass membrane protein</topology>
    </subcellularLocation>
    <subcellularLocation>
        <location evidence="1">Nucleus membrane</location>
    </subcellularLocation>
</comment>
<evidence type="ECO:0000256" key="10">
    <source>
        <dbReference type="SAM" id="Phobius"/>
    </source>
</evidence>
<dbReference type="GO" id="GO:0006506">
    <property type="term" value="P:GPI anchor biosynthetic process"/>
    <property type="evidence" value="ECO:0007669"/>
    <property type="project" value="UniProtKB-UniPathway"/>
</dbReference>
<gene>
    <name evidence="11" type="ORF">TSIB3V08_LOCUS22</name>
</gene>
<name>A0A7R9AKK9_TIMSH</name>
<feature type="compositionally biased region" description="Polar residues" evidence="9">
    <location>
        <begin position="382"/>
        <end position="402"/>
    </location>
</feature>
<dbReference type="EMBL" id="OC000007">
    <property type="protein sequence ID" value="CAD7255730.1"/>
    <property type="molecule type" value="Genomic_DNA"/>
</dbReference>
<sequence>MHPFFTKERNSSSLNTSATISHINNNPYMTEFEAELLQYLYGRWQHRMIVKVIGLNMEGDDLEYYIKFPSPTPKDSSSSSEVEEFVFVYDEDKLPVVILLGWAGCQDKYLSKYSAIYEERGCITVRYIAPAGCLIWHGKMTHLGKRLVELIMDMSLEDHPIFFHVFSNGGSYLYQQMSQAMRHVDKPLKVKGCIFDSAPGENRISSLYLAISAIIGGGRFYNLLMTSIAVLFCLFVWLSESAVRSLREMKPMERGPVNLYEEPFSWPQLFIYSTTDTLVSYKVSEYFFESTRLIPPIVQQNLTYKTESQSLNKRVHKVRSCNDVTQKKEQSYSKEETNCIMVRIMSSYSPPALLNGALRSSHPTTLFTEGSTTRTEARPDSTPRSCRSSHPTTLFTEGSTTRTEARPDSTPRSSQMSGSGKIEKSESKAWRTDSTALVKTHQEGVAETGQRGNGYLLKKIDHYCPSPILGFILSELIKRESIYLATVYLKVFSVYGHLKVARKVLFVIAHPDDECMFFGPVITKLAQKTDSGMYLLCLSQGDHRNKGPERRRELWASCKILGIPDSHVMICNCTNLPDDPTISWPELDVAALILQHVESLSIDTVITFDKQGIFIGSGPSYSLSSASRLIGKWKEPPQKYVDMGISWYINIIIPSPYRDMERASTKICRYGHLSGTLIPSSSRLIGTWKEPPQKYGHTVGHATLKYSLRHFRAERTVSSHYHSHSKDCTLAVQCRYYSQSKGCVPIVLDRDLRRTLLNQLKTIRFVNSSKRLDDDCSAAEMSWLQSCMLPTAAFTCRYNIQMSHLDEDGEIGKVLAVPWVERFKQLQPRAIGVHDHIHFASISWGSIVRVLAWVKTLRGLSLVGSKLRVPAKDKAVTSSGDVTKQCVAGLASLRPVKFRLYDVTMVFFSPFFTSLRLVTNLIIRCPSVGSQQTIGNFVSFLGDISPSGAVKEKPPPVHPTEIRTSISPSSAVKLNTTSALANYATEAGITQFTVSGSLYTRLSAKGNTPPPLAAHQIPSM</sequence>
<evidence type="ECO:0000256" key="8">
    <source>
        <dbReference type="ARBA" id="ARBA00037847"/>
    </source>
</evidence>
<dbReference type="SUPFAM" id="SSF102588">
    <property type="entry name" value="LmbE-like"/>
    <property type="match status" value="1"/>
</dbReference>
<dbReference type="InterPro" id="IPR008547">
    <property type="entry name" value="DUF829_TMEM53"/>
</dbReference>
<dbReference type="AlphaFoldDB" id="A0A7R9AKK9"/>
<dbReference type="PANTHER" id="PTHR12265">
    <property type="entry name" value="TRANSMEMBRANE PROTEIN 53"/>
    <property type="match status" value="1"/>
</dbReference>
<keyword evidence="6 10" id="KW-0472">Membrane</keyword>
<dbReference type="Gene3D" id="3.40.50.10320">
    <property type="entry name" value="LmbE-like"/>
    <property type="match status" value="1"/>
</dbReference>
<evidence type="ECO:0000256" key="6">
    <source>
        <dbReference type="ARBA" id="ARBA00023136"/>
    </source>
</evidence>
<dbReference type="GO" id="GO:0000225">
    <property type="term" value="F:N-acetylglucosaminylphosphatidylinositol deacetylase activity"/>
    <property type="evidence" value="ECO:0007669"/>
    <property type="project" value="UniProtKB-EC"/>
</dbReference>
<evidence type="ECO:0000256" key="7">
    <source>
        <dbReference type="ARBA" id="ARBA00023242"/>
    </source>
</evidence>
<keyword evidence="4 10" id="KW-0812">Transmembrane</keyword>
<evidence type="ECO:0000256" key="4">
    <source>
        <dbReference type="ARBA" id="ARBA00022692"/>
    </source>
</evidence>
<keyword evidence="7" id="KW-0539">Nucleus</keyword>
<proteinExistence type="inferred from homology"/>
<protein>
    <recommendedName>
        <fullName evidence="3">N-acetylglucosaminylphosphatidylinositol deacetylase</fullName>
        <ecNumber evidence="3">3.5.1.89</ecNumber>
    </recommendedName>
</protein>
<evidence type="ECO:0000256" key="2">
    <source>
        <dbReference type="ARBA" id="ARBA00006066"/>
    </source>
</evidence>
<evidence type="ECO:0000256" key="3">
    <source>
        <dbReference type="ARBA" id="ARBA00012176"/>
    </source>
</evidence>
<dbReference type="Pfam" id="PF05705">
    <property type="entry name" value="DUF829"/>
    <property type="match status" value="1"/>
</dbReference>
<feature type="compositionally biased region" description="Polar residues" evidence="9">
    <location>
        <begin position="361"/>
        <end position="374"/>
    </location>
</feature>
<dbReference type="EC" id="3.5.1.89" evidence="3"/>
<keyword evidence="5 10" id="KW-1133">Transmembrane helix</keyword>
<evidence type="ECO:0000256" key="9">
    <source>
        <dbReference type="SAM" id="MobiDB-lite"/>
    </source>
</evidence>